<keyword evidence="2" id="KW-0805">Transcription regulation</keyword>
<reference evidence="7 9" key="1">
    <citation type="journal article" date="2014" name="BMC Genomics">
        <title>Genome sequence of Anopheles sinensis provides insight into genetics basis of mosquito competence for malaria parasites.</title>
        <authorList>
            <person name="Zhou D."/>
            <person name="Zhang D."/>
            <person name="Ding G."/>
            <person name="Shi L."/>
            <person name="Hou Q."/>
            <person name="Ye Y."/>
            <person name="Xu Y."/>
            <person name="Zhou H."/>
            <person name="Xiong C."/>
            <person name="Li S."/>
            <person name="Yu J."/>
            <person name="Hong S."/>
            <person name="Yu X."/>
            <person name="Zou P."/>
            <person name="Chen C."/>
            <person name="Chang X."/>
            <person name="Wang W."/>
            <person name="Lv Y."/>
            <person name="Sun Y."/>
            <person name="Ma L."/>
            <person name="Shen B."/>
            <person name="Zhu C."/>
        </authorList>
    </citation>
    <scope>NUCLEOTIDE SEQUENCE [LARGE SCALE GENOMIC DNA]</scope>
</reference>
<reference evidence="8" key="2">
    <citation type="submission" date="2020-05" db="UniProtKB">
        <authorList>
            <consortium name="EnsemblMetazoa"/>
        </authorList>
    </citation>
    <scope>IDENTIFICATION</scope>
</reference>
<dbReference type="GO" id="GO:0000981">
    <property type="term" value="F:DNA-binding transcription factor activity, RNA polymerase II-specific"/>
    <property type="evidence" value="ECO:0007669"/>
    <property type="project" value="TreeGrafter"/>
</dbReference>
<keyword evidence="3" id="KW-0238">DNA-binding</keyword>
<feature type="region of interest" description="Disordered" evidence="6">
    <location>
        <begin position="68"/>
        <end position="95"/>
    </location>
</feature>
<dbReference type="PANTHER" id="PTHR15741">
    <property type="entry name" value="BASIC HELIX-LOOP-HELIX ZIP TRANSCRIPTION FACTOR"/>
    <property type="match status" value="1"/>
</dbReference>
<evidence type="ECO:0000313" key="7">
    <source>
        <dbReference type="EMBL" id="KFB45656.1"/>
    </source>
</evidence>
<feature type="region of interest" description="Disordered" evidence="6">
    <location>
        <begin position="314"/>
        <end position="336"/>
    </location>
</feature>
<dbReference type="InterPro" id="IPR052207">
    <property type="entry name" value="Max-like/E-box_TFs"/>
</dbReference>
<evidence type="ECO:0000256" key="4">
    <source>
        <dbReference type="ARBA" id="ARBA00023163"/>
    </source>
</evidence>
<dbReference type="VEuPathDB" id="VectorBase:ASIS019978"/>
<feature type="region of interest" description="Disordered" evidence="6">
    <location>
        <begin position="803"/>
        <end position="822"/>
    </location>
</feature>
<feature type="compositionally biased region" description="Low complexity" evidence="6">
    <location>
        <begin position="760"/>
        <end position="791"/>
    </location>
</feature>
<protein>
    <submittedName>
        <fullName evidence="7">AGAP010201-PA-like protein</fullName>
    </submittedName>
</protein>
<dbReference type="EnsemblMetazoa" id="ASIC013513-RA">
    <property type="protein sequence ID" value="ASIC013513-PA"/>
    <property type="gene ID" value="ASIC013513"/>
</dbReference>
<keyword evidence="5" id="KW-0539">Nucleus</keyword>
<evidence type="ECO:0000256" key="5">
    <source>
        <dbReference type="ARBA" id="ARBA00023242"/>
    </source>
</evidence>
<dbReference type="PANTHER" id="PTHR15741:SF27">
    <property type="entry name" value="TRANSCRIPTION FACTOR AP-4"/>
    <property type="match status" value="1"/>
</dbReference>
<dbReference type="VEuPathDB" id="VectorBase:ASIC013513"/>
<organism evidence="7">
    <name type="scientific">Anopheles sinensis</name>
    <name type="common">Mosquito</name>
    <dbReference type="NCBI Taxonomy" id="74873"/>
    <lineage>
        <taxon>Eukaryota</taxon>
        <taxon>Metazoa</taxon>
        <taxon>Ecdysozoa</taxon>
        <taxon>Arthropoda</taxon>
        <taxon>Hexapoda</taxon>
        <taxon>Insecta</taxon>
        <taxon>Pterygota</taxon>
        <taxon>Neoptera</taxon>
        <taxon>Endopterygota</taxon>
        <taxon>Diptera</taxon>
        <taxon>Nematocera</taxon>
        <taxon>Culicoidea</taxon>
        <taxon>Culicidae</taxon>
        <taxon>Anophelinae</taxon>
        <taxon>Anopheles</taxon>
    </lineage>
</organism>
<feature type="region of interest" description="Disordered" evidence="6">
    <location>
        <begin position="387"/>
        <end position="406"/>
    </location>
</feature>
<dbReference type="GO" id="GO:0005634">
    <property type="term" value="C:nucleus"/>
    <property type="evidence" value="ECO:0007669"/>
    <property type="project" value="UniProtKB-SubCell"/>
</dbReference>
<dbReference type="AlphaFoldDB" id="A0A084W612"/>
<keyword evidence="4" id="KW-0804">Transcription</keyword>
<evidence type="ECO:0000313" key="9">
    <source>
        <dbReference type="Proteomes" id="UP000030765"/>
    </source>
</evidence>
<dbReference type="STRING" id="74873.A0A084W612"/>
<name>A0A084W612_ANOSI</name>
<evidence type="ECO:0000256" key="6">
    <source>
        <dbReference type="SAM" id="MobiDB-lite"/>
    </source>
</evidence>
<sequence length="900" mass="95719">MFLSVEISPWIGAYRGQLPTTGSARIPSVAEEKEMKAKLFAYRLQSASACSATRVLCLCVLPPPAPMPSRRQNGQTKRGLGGADRKNHHAMHHRRRRRRLPFVGLRWVWSCFSASRAVCGRGLRYDCVSVCRCKWCVDCSRPRMSGFGTRFRTGLGCMRICLIVNDDDDRRVCHCGGKGNQAVEKKFSACVLWPRHLQAAILQQTAEYIYSLEQEKTRLLSQNCQLKRLLDQQDHNGDSASQVSSPAVTGSTIVATGNGGSVVSQQTGTVVTTVAKKRKIDTIVTVQPVSDSSDEGLGSMSPEPVTLRGVSVTTASNGNNVSSATTATTNSSSGNNGRQCTTVNFSVKDFLELKHQLDVERRQKSIVEDRLKALERQLYPTRVQYQDSSDLHVPSGDCSATEQQQQPAPEEVAVSIIHKPIVAGSVVGGKLSRGGQELDGGMSVISLDSNSLGKGQQIVVCPTELIEEALSMQTASGGAPTKQLLIPLKDEKKMFIKRSRSRSPTVGNGGEPTVVTLPPKKNRFPSILEAAIKAEPKVEVERISSPSSIVVTDDQMIVTSAGSHMTQVQQPPINIYHRHNLETIVEAIRHLEGDAFDKVLPAQQQQQQSSLHQSQPQPTQSASQSTIQQRPVQDVPLALTTSKQQQQQQQQQPKTDRDHRQSQLEPYLKFRTTPGSTTTGTATTVAIVASADPNNIVTVAAAPPQAASSIISVSIAAATGSSSHPTATSAAVCHSPAASSTTASTIVANGSAATASSIPQQHTQQTTAAQILQQQHVASSSSSPTVTPSSSGTITLFSTTAASQFQNHHHHQQQQQNGGIQGSKATPLLVSVSSNVAKLKFGPGGGGGGGPIGVRPTAAPAAATAATLTGGSGSIHGHNGGVSRSHANVVIKYQKTIDGA</sequence>
<dbReference type="EMBL" id="KE525305">
    <property type="protein sequence ID" value="KFB45656.1"/>
    <property type="molecule type" value="Genomic_DNA"/>
</dbReference>
<keyword evidence="9" id="KW-1185">Reference proteome</keyword>
<accession>A0A084W612</accession>
<feature type="compositionally biased region" description="Basic residues" evidence="6">
    <location>
        <begin position="86"/>
        <end position="95"/>
    </location>
</feature>
<dbReference type="Proteomes" id="UP000030765">
    <property type="component" value="Unassembled WGS sequence"/>
</dbReference>
<evidence type="ECO:0000256" key="1">
    <source>
        <dbReference type="ARBA" id="ARBA00004123"/>
    </source>
</evidence>
<dbReference type="EMBL" id="ATLV01020717">
    <property type="status" value="NOT_ANNOTATED_CDS"/>
    <property type="molecule type" value="Genomic_DNA"/>
</dbReference>
<feature type="region of interest" description="Disordered" evidence="6">
    <location>
        <begin position="601"/>
        <end position="662"/>
    </location>
</feature>
<feature type="compositionally biased region" description="Low complexity" evidence="6">
    <location>
        <begin position="603"/>
        <end position="629"/>
    </location>
</feature>
<dbReference type="GO" id="GO:0000978">
    <property type="term" value="F:RNA polymerase II cis-regulatory region sequence-specific DNA binding"/>
    <property type="evidence" value="ECO:0007669"/>
    <property type="project" value="TreeGrafter"/>
</dbReference>
<comment type="subcellular location">
    <subcellularLocation>
        <location evidence="1">Nucleus</location>
    </subcellularLocation>
</comment>
<evidence type="ECO:0000313" key="8">
    <source>
        <dbReference type="EnsemblMetazoa" id="ASIC013513-PA"/>
    </source>
</evidence>
<dbReference type="OrthoDB" id="10029128at2759"/>
<feature type="region of interest" description="Disordered" evidence="6">
    <location>
        <begin position="755"/>
        <end position="793"/>
    </location>
</feature>
<evidence type="ECO:0000256" key="3">
    <source>
        <dbReference type="ARBA" id="ARBA00023125"/>
    </source>
</evidence>
<proteinExistence type="predicted"/>
<gene>
    <name evidence="7" type="ORF">ZHAS_00013513</name>
</gene>
<evidence type="ECO:0000256" key="2">
    <source>
        <dbReference type="ARBA" id="ARBA00023015"/>
    </source>
</evidence>
<feature type="region of interest" description="Disordered" evidence="6">
    <location>
        <begin position="499"/>
        <end position="518"/>
    </location>
</feature>